<keyword evidence="2" id="KW-1133">Transmembrane helix</keyword>
<protein>
    <submittedName>
        <fullName evidence="3">Uncharacterized protein</fullName>
    </submittedName>
</protein>
<name>A0A9P9IZL9_9HYPO</name>
<accession>A0A9P9IZL9</accession>
<evidence type="ECO:0000313" key="3">
    <source>
        <dbReference type="EMBL" id="KAH7136760.1"/>
    </source>
</evidence>
<keyword evidence="2" id="KW-0812">Transmembrane</keyword>
<evidence type="ECO:0000256" key="2">
    <source>
        <dbReference type="SAM" id="Phobius"/>
    </source>
</evidence>
<feature type="compositionally biased region" description="Low complexity" evidence="1">
    <location>
        <begin position="26"/>
        <end position="44"/>
    </location>
</feature>
<comment type="caution">
    <text evidence="3">The sequence shown here is derived from an EMBL/GenBank/DDBJ whole genome shotgun (WGS) entry which is preliminary data.</text>
</comment>
<organism evidence="3 4">
    <name type="scientific">Dactylonectria estremocensis</name>
    <dbReference type="NCBI Taxonomy" id="1079267"/>
    <lineage>
        <taxon>Eukaryota</taxon>
        <taxon>Fungi</taxon>
        <taxon>Dikarya</taxon>
        <taxon>Ascomycota</taxon>
        <taxon>Pezizomycotina</taxon>
        <taxon>Sordariomycetes</taxon>
        <taxon>Hypocreomycetidae</taxon>
        <taxon>Hypocreales</taxon>
        <taxon>Nectriaceae</taxon>
        <taxon>Dactylonectria</taxon>
    </lineage>
</organism>
<proteinExistence type="predicted"/>
<dbReference type="Proteomes" id="UP000717696">
    <property type="component" value="Unassembled WGS sequence"/>
</dbReference>
<gene>
    <name evidence="3" type="ORF">B0J13DRAFT_449821</name>
</gene>
<sequence>MTPDLIVAAVPVTETVTRTISGGITQATTDNATGTTAGNASSITSQLTASSPAQTPADHVTAHSKSNDTGVSAGAMAGIAVGCAVVGLFFGLAAAWLLLRRRRKGGSQPGEVQVIATTPESKGYTSIVASPIAASVSGSDSQIDQFLLAATPDKEIGTELQALDDLIHQHVDNHYDIGTTTVSSSLLSQKLANLSFASGPNADVVAGLCIHPKSRQAGIRHVISNIIFKSIDVNSRSPLSMLPTPLAAFLQSIPSPGQHQGKPLIVPFALSKWRRLSALLLHPNAVERTPLPVSEEAVAPQALALANALNTFLHYFVGADGASRDEQTNHLQAVIVECTKLGYVLLSQPSDWQFVFETDSATSRRSSLVVCPGLEKLGHGDGSRYNSPRRVVEPVVIPA</sequence>
<dbReference type="AlphaFoldDB" id="A0A9P9IZL9"/>
<feature type="transmembrane region" description="Helical" evidence="2">
    <location>
        <begin position="75"/>
        <end position="99"/>
    </location>
</feature>
<keyword evidence="2" id="KW-0472">Membrane</keyword>
<feature type="compositionally biased region" description="Polar residues" evidence="1">
    <location>
        <begin position="45"/>
        <end position="54"/>
    </location>
</feature>
<feature type="region of interest" description="Disordered" evidence="1">
    <location>
        <begin position="26"/>
        <end position="65"/>
    </location>
</feature>
<dbReference type="EMBL" id="JAGMUU010000016">
    <property type="protein sequence ID" value="KAH7136760.1"/>
    <property type="molecule type" value="Genomic_DNA"/>
</dbReference>
<reference evidence="3" key="1">
    <citation type="journal article" date="2021" name="Nat. Commun.">
        <title>Genetic determinants of endophytism in the Arabidopsis root mycobiome.</title>
        <authorList>
            <person name="Mesny F."/>
            <person name="Miyauchi S."/>
            <person name="Thiergart T."/>
            <person name="Pickel B."/>
            <person name="Atanasova L."/>
            <person name="Karlsson M."/>
            <person name="Huettel B."/>
            <person name="Barry K.W."/>
            <person name="Haridas S."/>
            <person name="Chen C."/>
            <person name="Bauer D."/>
            <person name="Andreopoulos W."/>
            <person name="Pangilinan J."/>
            <person name="LaButti K."/>
            <person name="Riley R."/>
            <person name="Lipzen A."/>
            <person name="Clum A."/>
            <person name="Drula E."/>
            <person name="Henrissat B."/>
            <person name="Kohler A."/>
            <person name="Grigoriev I.V."/>
            <person name="Martin F.M."/>
            <person name="Hacquard S."/>
        </authorList>
    </citation>
    <scope>NUCLEOTIDE SEQUENCE</scope>
    <source>
        <strain evidence="3">MPI-CAGE-AT-0021</strain>
    </source>
</reference>
<keyword evidence="4" id="KW-1185">Reference proteome</keyword>
<evidence type="ECO:0000256" key="1">
    <source>
        <dbReference type="SAM" id="MobiDB-lite"/>
    </source>
</evidence>
<dbReference type="OrthoDB" id="5421765at2759"/>
<evidence type="ECO:0000313" key="4">
    <source>
        <dbReference type="Proteomes" id="UP000717696"/>
    </source>
</evidence>